<evidence type="ECO:0000256" key="1">
    <source>
        <dbReference type="SAM" id="Phobius"/>
    </source>
</evidence>
<dbReference type="Proteomes" id="UP000271974">
    <property type="component" value="Unassembled WGS sequence"/>
</dbReference>
<accession>A0A433UBK7</accession>
<comment type="caution">
    <text evidence="2">The sequence shown here is derived from an EMBL/GenBank/DDBJ whole genome shotgun (WGS) entry which is preliminary data.</text>
</comment>
<keyword evidence="1" id="KW-0812">Transmembrane</keyword>
<protein>
    <submittedName>
        <fullName evidence="2">Uncharacterized protein</fullName>
    </submittedName>
</protein>
<name>A0A433UBK7_ELYCH</name>
<keyword evidence="1" id="KW-0472">Membrane</keyword>
<feature type="transmembrane region" description="Helical" evidence="1">
    <location>
        <begin position="47"/>
        <end position="70"/>
    </location>
</feature>
<evidence type="ECO:0000313" key="2">
    <source>
        <dbReference type="EMBL" id="RUS91209.1"/>
    </source>
</evidence>
<sequence>MHTFYDLQPGEINESLLLLEVLRHHGHRYRAVKTNLLTLSPSFSSSLLFPFFCSSSSPLLLLPLFFILFIPSSLTPFYSSSLIPFIPPLTSSCTSSLLLFTPSLLHPPDLPSLCISSCSFCMSSSASACSCSHFSVCASPAHTPSLPTYLHLLHPPFSPAPAPPLIPPLLIAPPPLLPAPPAHTTSNYLPFHLLLLFFLLFLSLLLVLIFPFTAPPAASFSICLVKLVEGYSVKCLLSQTCGGLLFEMFA</sequence>
<keyword evidence="1" id="KW-1133">Transmembrane helix</keyword>
<organism evidence="2 3">
    <name type="scientific">Elysia chlorotica</name>
    <name type="common">Eastern emerald elysia</name>
    <name type="synonym">Sea slug</name>
    <dbReference type="NCBI Taxonomy" id="188477"/>
    <lineage>
        <taxon>Eukaryota</taxon>
        <taxon>Metazoa</taxon>
        <taxon>Spiralia</taxon>
        <taxon>Lophotrochozoa</taxon>
        <taxon>Mollusca</taxon>
        <taxon>Gastropoda</taxon>
        <taxon>Heterobranchia</taxon>
        <taxon>Euthyneura</taxon>
        <taxon>Panpulmonata</taxon>
        <taxon>Sacoglossa</taxon>
        <taxon>Placobranchoidea</taxon>
        <taxon>Plakobranchidae</taxon>
        <taxon>Elysia</taxon>
    </lineage>
</organism>
<gene>
    <name evidence="2" type="ORF">EGW08_001015</name>
</gene>
<dbReference type="AlphaFoldDB" id="A0A433UBK7"/>
<proteinExistence type="predicted"/>
<evidence type="ECO:0000313" key="3">
    <source>
        <dbReference type="Proteomes" id="UP000271974"/>
    </source>
</evidence>
<dbReference type="EMBL" id="RQTK01000016">
    <property type="protein sequence ID" value="RUS91209.1"/>
    <property type="molecule type" value="Genomic_DNA"/>
</dbReference>
<feature type="transmembrane region" description="Helical" evidence="1">
    <location>
        <begin position="191"/>
        <end position="212"/>
    </location>
</feature>
<reference evidence="2 3" key="1">
    <citation type="submission" date="2019-01" db="EMBL/GenBank/DDBJ databases">
        <title>A draft genome assembly of the solar-powered sea slug Elysia chlorotica.</title>
        <authorList>
            <person name="Cai H."/>
            <person name="Li Q."/>
            <person name="Fang X."/>
            <person name="Li J."/>
            <person name="Curtis N.E."/>
            <person name="Altenburger A."/>
            <person name="Shibata T."/>
            <person name="Feng M."/>
            <person name="Maeda T."/>
            <person name="Schwartz J.A."/>
            <person name="Shigenobu S."/>
            <person name="Lundholm N."/>
            <person name="Nishiyama T."/>
            <person name="Yang H."/>
            <person name="Hasebe M."/>
            <person name="Li S."/>
            <person name="Pierce S.K."/>
            <person name="Wang J."/>
        </authorList>
    </citation>
    <scope>NUCLEOTIDE SEQUENCE [LARGE SCALE GENOMIC DNA]</scope>
    <source>
        <strain evidence="2">EC2010</strain>
        <tissue evidence="2">Whole organism of an adult</tissue>
    </source>
</reference>
<keyword evidence="3" id="KW-1185">Reference proteome</keyword>